<dbReference type="Pfam" id="PF00883">
    <property type="entry name" value="Peptidase_M17"/>
    <property type="match status" value="1"/>
</dbReference>
<evidence type="ECO:0000313" key="18">
    <source>
        <dbReference type="RefSeq" id="XP_018328376.1"/>
    </source>
</evidence>
<dbReference type="GeneID" id="108739134"/>
<sequence length="535" mass="59195">MNNVFRLFKSPFQTFKFNVQLWKYKNRLKIVRNFCSGGDGGCEPERKGIILGVYEGDNGEPILSSAAKKYNDCTDGKFFELIKSSGTTLKVGEALLFTNLDTEFCAVAAVGLGHPNLCYNELECIDEGTEASRRAAGAGIQRLKMSRLHRVLIEGLGHPEQAAEGAALALWRYQDNKLHKSMIPSIELHDDPDTESFQRGLFKAECQNLARRLSDTPGNQMTPLHFAQETVNELCPCGIKVEVHDKDWIESKKMNAFLTVARGSCEPPIFLELHYCGEPADVKPIMLAAKGITFDSGGLSLKRTRIMSDNRGDMAGAAIIVAVMKAVAALSIPLNITGLIPLCENMPSGMAMKPGDVVCGLNGKTIMIEDADHEGRMLLADTFVYGQGTFKPRMVIDFATLMPGTEGAIGSSASSVFTNSENLWAQVRKASVITGDRVWRFPIWEYFGKKLRKFPSHDVDNRGEGAVNACNATAFLREFLQCVDWMHVDITNSGMVMKNKNISYLTKRRMTGRPTRTIIQLLYQLANPSEQKPKC</sequence>
<dbReference type="PRINTS" id="PR00481">
    <property type="entry name" value="LAMNOPPTDASE"/>
</dbReference>
<keyword evidence="17" id="KW-1185">Reference proteome</keyword>
<name>A0A1W4WWW8_AGRPL</name>
<evidence type="ECO:0000256" key="6">
    <source>
        <dbReference type="ARBA" id="ARBA00023511"/>
    </source>
</evidence>
<evidence type="ECO:0000256" key="14">
    <source>
        <dbReference type="ARBA" id="ARBA00049107"/>
    </source>
</evidence>
<dbReference type="InParanoid" id="A0A1W4WWW8"/>
<comment type="catalytic activity">
    <reaction evidence="14">
        <text>L-cysteinylglycine + H2O = L-cysteine + glycine</text>
        <dbReference type="Rhea" id="RHEA:28783"/>
        <dbReference type="ChEBI" id="CHEBI:15377"/>
        <dbReference type="ChEBI" id="CHEBI:35235"/>
        <dbReference type="ChEBI" id="CHEBI:57305"/>
        <dbReference type="ChEBI" id="CHEBI:61694"/>
    </reaction>
    <physiologicalReaction direction="left-to-right" evidence="14">
        <dbReference type="Rhea" id="RHEA:28784"/>
    </physiologicalReaction>
</comment>
<dbReference type="KEGG" id="apln:108739134"/>
<dbReference type="Pfam" id="PF02789">
    <property type="entry name" value="Peptidase_M17_N"/>
    <property type="match status" value="1"/>
</dbReference>
<keyword evidence="3" id="KW-0031">Aminopeptidase</keyword>
<dbReference type="InterPro" id="IPR008283">
    <property type="entry name" value="Peptidase_M17_N"/>
</dbReference>
<feature type="domain" description="Cytosol aminopeptidase" evidence="15">
    <location>
        <begin position="208"/>
        <end position="519"/>
    </location>
</feature>
<dbReference type="GO" id="GO:0006508">
    <property type="term" value="P:proteolysis"/>
    <property type="evidence" value="ECO:0007669"/>
    <property type="project" value="UniProtKB-KW"/>
</dbReference>
<dbReference type="FunCoup" id="A0A1W4WWW8">
    <property type="interactions" value="294"/>
</dbReference>
<dbReference type="GO" id="GO:0005737">
    <property type="term" value="C:cytoplasm"/>
    <property type="evidence" value="ECO:0007669"/>
    <property type="project" value="InterPro"/>
</dbReference>
<keyword evidence="4" id="KW-0645">Protease</keyword>
<evidence type="ECO:0000313" key="17">
    <source>
        <dbReference type="Proteomes" id="UP000192223"/>
    </source>
</evidence>
<proteinExistence type="inferred from homology"/>
<feature type="domain" description="Peptidase M17 leucyl aminopeptidase N-terminal" evidence="16">
    <location>
        <begin position="50"/>
        <end position="177"/>
    </location>
</feature>
<evidence type="ECO:0000256" key="10">
    <source>
        <dbReference type="ARBA" id="ARBA00030997"/>
    </source>
</evidence>
<dbReference type="InterPro" id="IPR043472">
    <property type="entry name" value="Macro_dom-like"/>
</dbReference>
<evidence type="ECO:0000256" key="2">
    <source>
        <dbReference type="ARBA" id="ARBA00014190"/>
    </source>
</evidence>
<evidence type="ECO:0000256" key="8">
    <source>
        <dbReference type="ARBA" id="ARBA00029605"/>
    </source>
</evidence>
<dbReference type="SUPFAM" id="SSF53187">
    <property type="entry name" value="Zn-dependent exopeptidases"/>
    <property type="match status" value="1"/>
</dbReference>
<evidence type="ECO:0000259" key="16">
    <source>
        <dbReference type="Pfam" id="PF02789"/>
    </source>
</evidence>
<organism evidence="17 18">
    <name type="scientific">Agrilus planipennis</name>
    <name type="common">Emerald ash borer</name>
    <name type="synonym">Agrilus marcopoli</name>
    <dbReference type="NCBI Taxonomy" id="224129"/>
    <lineage>
        <taxon>Eukaryota</taxon>
        <taxon>Metazoa</taxon>
        <taxon>Ecdysozoa</taxon>
        <taxon>Arthropoda</taxon>
        <taxon>Hexapoda</taxon>
        <taxon>Insecta</taxon>
        <taxon>Pterygota</taxon>
        <taxon>Neoptera</taxon>
        <taxon>Endopterygota</taxon>
        <taxon>Coleoptera</taxon>
        <taxon>Polyphaga</taxon>
        <taxon>Elateriformia</taxon>
        <taxon>Buprestoidea</taxon>
        <taxon>Buprestidae</taxon>
        <taxon>Agrilinae</taxon>
        <taxon>Agrilus</taxon>
    </lineage>
</organism>
<evidence type="ECO:0000256" key="11">
    <source>
        <dbReference type="ARBA" id="ARBA00031564"/>
    </source>
</evidence>
<dbReference type="SUPFAM" id="SSF52949">
    <property type="entry name" value="Macro domain-like"/>
    <property type="match status" value="1"/>
</dbReference>
<reference evidence="18" key="1">
    <citation type="submission" date="2025-08" db="UniProtKB">
        <authorList>
            <consortium name="RefSeq"/>
        </authorList>
    </citation>
    <scope>IDENTIFICATION</scope>
    <source>
        <tissue evidence="18">Entire body</tissue>
    </source>
</reference>
<evidence type="ECO:0000259" key="15">
    <source>
        <dbReference type="Pfam" id="PF00883"/>
    </source>
</evidence>
<evidence type="ECO:0000256" key="3">
    <source>
        <dbReference type="ARBA" id="ARBA00022438"/>
    </source>
</evidence>
<evidence type="ECO:0000256" key="13">
    <source>
        <dbReference type="ARBA" id="ARBA00047881"/>
    </source>
</evidence>
<comment type="catalytic activity">
    <reaction evidence="6">
        <text>an S-substituted L-cysteinylglycine + H2O = an S-substituted L-cysteine + glycine</text>
        <dbReference type="Rhea" id="RHEA:60444"/>
        <dbReference type="ChEBI" id="CHEBI:15377"/>
        <dbReference type="ChEBI" id="CHEBI:57305"/>
        <dbReference type="ChEBI" id="CHEBI:58717"/>
        <dbReference type="ChEBI" id="CHEBI:143103"/>
        <dbReference type="EC" id="3.4.13.23"/>
    </reaction>
    <physiologicalReaction direction="left-to-right" evidence="6">
        <dbReference type="Rhea" id="RHEA:60445"/>
    </physiologicalReaction>
</comment>
<dbReference type="GO" id="GO:0070006">
    <property type="term" value="F:metalloaminopeptidase activity"/>
    <property type="evidence" value="ECO:0007669"/>
    <property type="project" value="InterPro"/>
</dbReference>
<dbReference type="EC" id="3.4.13.23" evidence="7"/>
<protein>
    <recommendedName>
        <fullName evidence="2">Cytosol aminopeptidase</fullName>
        <ecNumber evidence="7">3.4.13.23</ecNumber>
    </recommendedName>
    <alternativeName>
        <fullName evidence="10">Cysteinylglycine-S-conjugate dipeptidase</fullName>
    </alternativeName>
    <alternativeName>
        <fullName evidence="11">Leucine aminopeptidase 3</fullName>
    </alternativeName>
    <alternativeName>
        <fullName evidence="9">Proline aminopeptidase</fullName>
    </alternativeName>
    <alternativeName>
        <fullName evidence="8">Prolyl aminopeptidase</fullName>
    </alternativeName>
</protein>
<keyword evidence="5" id="KW-0378">Hydrolase</keyword>
<accession>A0A1W4WWW8</accession>
<gene>
    <name evidence="18" type="primary">LOC108739134</name>
</gene>
<evidence type="ECO:0000256" key="9">
    <source>
        <dbReference type="ARBA" id="ARBA00030930"/>
    </source>
</evidence>
<dbReference type="InterPro" id="IPR011356">
    <property type="entry name" value="Leucine_aapep/pepB"/>
</dbReference>
<dbReference type="Proteomes" id="UP000192223">
    <property type="component" value="Unplaced"/>
</dbReference>
<dbReference type="PANTHER" id="PTHR11963">
    <property type="entry name" value="LEUCINE AMINOPEPTIDASE-RELATED"/>
    <property type="match status" value="1"/>
</dbReference>
<comment type="similarity">
    <text evidence="1">Belongs to the peptidase M17 family.</text>
</comment>
<evidence type="ECO:0000256" key="4">
    <source>
        <dbReference type="ARBA" id="ARBA00022670"/>
    </source>
</evidence>
<dbReference type="STRING" id="224129.A0A1W4WWW8"/>
<dbReference type="InterPro" id="IPR000819">
    <property type="entry name" value="Peptidase_M17_C"/>
</dbReference>
<evidence type="ECO:0000256" key="1">
    <source>
        <dbReference type="ARBA" id="ARBA00009528"/>
    </source>
</evidence>
<evidence type="ECO:0000256" key="12">
    <source>
        <dbReference type="ARBA" id="ARBA00045966"/>
    </source>
</evidence>
<evidence type="ECO:0000256" key="7">
    <source>
        <dbReference type="ARBA" id="ARBA00023625"/>
    </source>
</evidence>
<comment type="catalytic activity">
    <reaction evidence="13">
        <text>S-benzyl-L-cysteinylglycine + H2O = S-benzyl-L-cysteine + glycine</text>
        <dbReference type="Rhea" id="RHEA:62568"/>
        <dbReference type="ChEBI" id="CHEBI:15377"/>
        <dbReference type="ChEBI" id="CHEBI:57305"/>
        <dbReference type="ChEBI" id="CHEBI:145802"/>
        <dbReference type="ChEBI" id="CHEBI:145803"/>
    </reaction>
    <physiologicalReaction direction="left-to-right" evidence="13">
        <dbReference type="Rhea" id="RHEA:62569"/>
    </physiologicalReaction>
</comment>
<dbReference type="CDD" id="cd00433">
    <property type="entry name" value="Peptidase_M17"/>
    <property type="match status" value="1"/>
</dbReference>
<evidence type="ECO:0000256" key="5">
    <source>
        <dbReference type="ARBA" id="ARBA00022801"/>
    </source>
</evidence>
<dbReference type="AlphaFoldDB" id="A0A1W4WWW8"/>
<dbReference type="GO" id="GO:0030145">
    <property type="term" value="F:manganese ion binding"/>
    <property type="evidence" value="ECO:0007669"/>
    <property type="project" value="InterPro"/>
</dbReference>
<dbReference type="Gene3D" id="3.40.630.10">
    <property type="entry name" value="Zn peptidases"/>
    <property type="match status" value="1"/>
</dbReference>
<dbReference type="PANTHER" id="PTHR11963:SF16">
    <property type="entry name" value="CYTOSOL AMINOPEPTIDASE"/>
    <property type="match status" value="1"/>
</dbReference>
<comment type="function">
    <text evidence="12">Cytosolic metallopeptidase that catalyzes the removal of unsubstituted N-terminal hydrophobic amino acids from various peptides. The presence of Zn(2+) ions is essential for the peptidase activity, and the association with other cofactors can modulate the substrate spectificity of the enzyme. For instance, in the presence of Mn(2+), it displays a specific Cys-Gly hydrolyzing activity of Cys-Gly-S-conjugates. Involved in the metabolism of glutathione and in the degradation of glutathione S-conjugates, which may play a role in the control of the cell redox status.</text>
</comment>
<dbReference type="Gene3D" id="3.40.220.10">
    <property type="entry name" value="Leucine Aminopeptidase, subunit E, domain 1"/>
    <property type="match status" value="1"/>
</dbReference>
<dbReference type="RefSeq" id="XP_018328376.1">
    <property type="nucleotide sequence ID" value="XM_018472874.1"/>
</dbReference>
<dbReference type="OrthoDB" id="412814at2759"/>